<proteinExistence type="predicted"/>
<feature type="compositionally biased region" description="Polar residues" evidence="1">
    <location>
        <begin position="46"/>
        <end position="61"/>
    </location>
</feature>
<protein>
    <submittedName>
        <fullName evidence="2">Uncharacterized protein</fullName>
    </submittedName>
</protein>
<evidence type="ECO:0000313" key="3">
    <source>
        <dbReference type="Proteomes" id="UP000800040"/>
    </source>
</evidence>
<reference evidence="2" key="1">
    <citation type="submission" date="2020-01" db="EMBL/GenBank/DDBJ databases">
        <authorList>
            <consortium name="DOE Joint Genome Institute"/>
            <person name="Haridas S."/>
            <person name="Albert R."/>
            <person name="Binder M."/>
            <person name="Bloem J."/>
            <person name="Labutti K."/>
            <person name="Salamov A."/>
            <person name="Andreopoulos B."/>
            <person name="Baker S.E."/>
            <person name="Barry K."/>
            <person name="Bills G."/>
            <person name="Bluhm B.H."/>
            <person name="Cannon C."/>
            <person name="Castanera R."/>
            <person name="Culley D.E."/>
            <person name="Daum C."/>
            <person name="Ezra D."/>
            <person name="Gonzalez J.B."/>
            <person name="Henrissat B."/>
            <person name="Kuo A."/>
            <person name="Liang C."/>
            <person name="Lipzen A."/>
            <person name="Lutzoni F."/>
            <person name="Magnuson J."/>
            <person name="Mondo S."/>
            <person name="Nolan M."/>
            <person name="Ohm R."/>
            <person name="Pangilinan J."/>
            <person name="Park H.-J."/>
            <person name="Ramirez L."/>
            <person name="Alfaro M."/>
            <person name="Sun H."/>
            <person name="Tritt A."/>
            <person name="Yoshinaga Y."/>
            <person name="Zwiers L.-H."/>
            <person name="Turgeon B.G."/>
            <person name="Goodwin S.B."/>
            <person name="Spatafora J.W."/>
            <person name="Crous P.W."/>
            <person name="Grigoriev I.V."/>
        </authorList>
    </citation>
    <scope>NUCLEOTIDE SEQUENCE</scope>
    <source>
        <strain evidence="2">P77</strain>
    </source>
</reference>
<feature type="compositionally biased region" description="Polar residues" evidence="1">
    <location>
        <begin position="75"/>
        <end position="85"/>
    </location>
</feature>
<accession>A0A6A5K1E6</accession>
<keyword evidence="3" id="KW-1185">Reference proteome</keyword>
<organism evidence="2 3">
    <name type="scientific">Decorospora gaudefroyi</name>
    <dbReference type="NCBI Taxonomy" id="184978"/>
    <lineage>
        <taxon>Eukaryota</taxon>
        <taxon>Fungi</taxon>
        <taxon>Dikarya</taxon>
        <taxon>Ascomycota</taxon>
        <taxon>Pezizomycotina</taxon>
        <taxon>Dothideomycetes</taxon>
        <taxon>Pleosporomycetidae</taxon>
        <taxon>Pleosporales</taxon>
        <taxon>Pleosporineae</taxon>
        <taxon>Pleosporaceae</taxon>
        <taxon>Decorospora</taxon>
    </lineage>
</organism>
<evidence type="ECO:0000313" key="2">
    <source>
        <dbReference type="EMBL" id="KAF1831465.1"/>
    </source>
</evidence>
<dbReference type="OrthoDB" id="422086at2759"/>
<feature type="region of interest" description="Disordered" evidence="1">
    <location>
        <begin position="1"/>
        <end position="61"/>
    </location>
</feature>
<name>A0A6A5K1E6_9PLEO</name>
<feature type="region of interest" description="Disordered" evidence="1">
    <location>
        <begin position="75"/>
        <end position="125"/>
    </location>
</feature>
<evidence type="ECO:0000256" key="1">
    <source>
        <dbReference type="SAM" id="MobiDB-lite"/>
    </source>
</evidence>
<sequence length="589" mass="64873">MPQRRPQDPPLPASSLGSSVWASQDARANHTLQHAPASSAWGPQDARSNLAVQPAKESSSFKLKKNAVKIVGAATTTPSARSSPVQVPIKPDMTDAEGRVPATPTPALMSMPSQKENIKSKDDSQSTLDALYARLTSATATASSLASPRASDKDMFSFDDGAVAANIKKGPALSTTKPDLKKEFPDKFGVAKEEKAESDKVFKDAGKREPIKQEELENEYMSKASAWVVTLPDSKGQMGPAQLIKIVSTKLRSSYILDDKGEPEKTETIRKRFAYAIANYLNKVLKKHSEPRTTDSVKQTLKEENGDFLRVCAKLVDEKYFSLETIDEITGLVKNILDILPKSELCVAQVAKETKVVPENPANEAKPVLEDLVAKSTAWPTQEKREDPAPYRTCVLKGISGVKNIRQLQALVWGGKLESIVMPEPGSTKAIVKFLTPAACERYLRDTVNGIEVIVDMKKTVIFVEKAEGPNSINDVIRNCIEYDASRCVRVIGTEKSDDMALVRLARGKGNGKRDLERIQRGKTALGHSYVEFRFANIYHALNFKREFLDDEDWEHCNIRYAPDPCELAQGVHYEDEDEDDSGAGGFFA</sequence>
<dbReference type="EMBL" id="ML975363">
    <property type="protein sequence ID" value="KAF1831465.1"/>
    <property type="molecule type" value="Genomic_DNA"/>
</dbReference>
<dbReference type="Proteomes" id="UP000800040">
    <property type="component" value="Unassembled WGS sequence"/>
</dbReference>
<gene>
    <name evidence="2" type="ORF">BDW02DRAFT_505226</name>
</gene>
<dbReference type="AlphaFoldDB" id="A0A6A5K1E6"/>